<evidence type="ECO:0000259" key="3">
    <source>
        <dbReference type="PROSITE" id="PS51746"/>
    </source>
</evidence>
<dbReference type="eggNOG" id="KOG0698">
    <property type="taxonomic scope" value="Eukaryota"/>
</dbReference>
<feature type="compositionally biased region" description="Low complexity" evidence="2">
    <location>
        <begin position="15"/>
        <end position="30"/>
    </location>
</feature>
<feature type="domain" description="PPM-type phosphatase" evidence="3">
    <location>
        <begin position="165"/>
        <end position="428"/>
    </location>
</feature>
<name>A0A0L0HQQ2_SPIPD</name>
<dbReference type="OrthoDB" id="10264738at2759"/>
<dbReference type="SUPFAM" id="SSF81606">
    <property type="entry name" value="PP2C-like"/>
    <property type="match status" value="1"/>
</dbReference>
<dbReference type="InParanoid" id="A0A0L0HQQ2"/>
<dbReference type="Gene3D" id="3.60.40.10">
    <property type="entry name" value="PPM-type phosphatase domain"/>
    <property type="match status" value="1"/>
</dbReference>
<dbReference type="GO" id="GO:0004722">
    <property type="term" value="F:protein serine/threonine phosphatase activity"/>
    <property type="evidence" value="ECO:0007669"/>
    <property type="project" value="InterPro"/>
</dbReference>
<accession>A0A0L0HQQ2</accession>
<reference evidence="4 5" key="1">
    <citation type="submission" date="2009-08" db="EMBL/GenBank/DDBJ databases">
        <title>The Genome Sequence of Spizellomyces punctatus strain DAOM BR117.</title>
        <authorList>
            <consortium name="The Broad Institute Genome Sequencing Platform"/>
            <person name="Russ C."/>
            <person name="Cuomo C."/>
            <person name="Shea T."/>
            <person name="Young S.K."/>
            <person name="Zeng Q."/>
            <person name="Koehrsen M."/>
            <person name="Haas B."/>
            <person name="Borodovsky M."/>
            <person name="Guigo R."/>
            <person name="Alvarado L."/>
            <person name="Berlin A."/>
            <person name="Bochicchio J."/>
            <person name="Borenstein D."/>
            <person name="Chapman S."/>
            <person name="Chen Z."/>
            <person name="Engels R."/>
            <person name="Freedman E."/>
            <person name="Gellesch M."/>
            <person name="Goldberg J."/>
            <person name="Griggs A."/>
            <person name="Gujja S."/>
            <person name="Heiman D."/>
            <person name="Hepburn T."/>
            <person name="Howarth C."/>
            <person name="Jen D."/>
            <person name="Larson L."/>
            <person name="Lewis B."/>
            <person name="Mehta T."/>
            <person name="Park D."/>
            <person name="Pearson M."/>
            <person name="Roberts A."/>
            <person name="Saif S."/>
            <person name="Shenoy N."/>
            <person name="Sisk P."/>
            <person name="Stolte C."/>
            <person name="Sykes S."/>
            <person name="Thomson T."/>
            <person name="Walk T."/>
            <person name="White J."/>
            <person name="Yandava C."/>
            <person name="Burger G."/>
            <person name="Gray M.W."/>
            <person name="Holland P.W.H."/>
            <person name="King N."/>
            <person name="Lang F.B.F."/>
            <person name="Roger A.J."/>
            <person name="Ruiz-Trillo I."/>
            <person name="Lander E."/>
            <person name="Nusbaum C."/>
        </authorList>
    </citation>
    <scope>NUCLEOTIDE SEQUENCE [LARGE SCALE GENOMIC DNA]</scope>
    <source>
        <strain evidence="4 5">DAOM BR117</strain>
    </source>
</reference>
<dbReference type="SMART" id="SM00332">
    <property type="entry name" value="PP2Cc"/>
    <property type="match status" value="1"/>
</dbReference>
<feature type="compositionally biased region" description="Polar residues" evidence="2">
    <location>
        <begin position="64"/>
        <end position="75"/>
    </location>
</feature>
<dbReference type="GeneID" id="27685805"/>
<feature type="compositionally biased region" description="Polar residues" evidence="2">
    <location>
        <begin position="106"/>
        <end position="120"/>
    </location>
</feature>
<proteinExistence type="inferred from homology"/>
<dbReference type="PANTHER" id="PTHR13832:SF837">
    <property type="entry name" value="PROTEIN PHOSPHATASE 2C-LIKE DOMAIN-CONTAINING PROTEIN 1"/>
    <property type="match status" value="1"/>
</dbReference>
<gene>
    <name evidence="4" type="ORF">SPPG_02202</name>
</gene>
<dbReference type="FunCoup" id="A0A0L0HQQ2">
    <property type="interactions" value="50"/>
</dbReference>
<evidence type="ECO:0000256" key="2">
    <source>
        <dbReference type="SAM" id="MobiDB-lite"/>
    </source>
</evidence>
<dbReference type="PANTHER" id="PTHR13832">
    <property type="entry name" value="PROTEIN PHOSPHATASE 2C"/>
    <property type="match status" value="1"/>
</dbReference>
<sequence>MADDASLANDNNGIASSAAASASPSTPTTSELGSTASSNRPRIIVASPEPMRMAEAGHKFPKGTDSSSSPFLQIRSTDDKHIVSSSAPSTTMLDELDEPVGATLAETPTGSETQSTSPLNTPDERSMVYSPGESEVEDEKYIQSPDSVHSPLTFDDEVSRSNGFKIGFAEDKNKKYRRTMEDAHAYIYNFTNTNGSGWFAIYDGHAGKTAAEWCGEHLHENFEKLLQERPSTAVPELLNDSFLVTDSQLGERKASYSGCTAVVGFIRTEDRPSPNASSDSGAKTRKRRILYTANVGDARAVLGRDGKAIRLSYDHKGSDPLEAKRIVDSGGFVMNNRVNGVLAVTRSLGDITMKDWIIGSPYTAETILDEKDTCLILACDGIWDVCSDQTAIDLIKDVTDPQQAAEDLLDYALENFSTDNLSVLVVRFDQEYLSRS</sequence>
<dbReference type="RefSeq" id="XP_016611178.1">
    <property type="nucleotide sequence ID" value="XM_016750496.1"/>
</dbReference>
<dbReference type="Proteomes" id="UP000053201">
    <property type="component" value="Unassembled WGS sequence"/>
</dbReference>
<dbReference type="InterPro" id="IPR001932">
    <property type="entry name" value="PPM-type_phosphatase-like_dom"/>
</dbReference>
<dbReference type="OMA" id="MCEESDG"/>
<feature type="region of interest" description="Disordered" evidence="2">
    <location>
        <begin position="1"/>
        <end position="150"/>
    </location>
</feature>
<organism evidence="4 5">
    <name type="scientific">Spizellomyces punctatus (strain DAOM BR117)</name>
    <dbReference type="NCBI Taxonomy" id="645134"/>
    <lineage>
        <taxon>Eukaryota</taxon>
        <taxon>Fungi</taxon>
        <taxon>Fungi incertae sedis</taxon>
        <taxon>Chytridiomycota</taxon>
        <taxon>Chytridiomycota incertae sedis</taxon>
        <taxon>Chytridiomycetes</taxon>
        <taxon>Spizellomycetales</taxon>
        <taxon>Spizellomycetaceae</taxon>
        <taxon>Spizellomyces</taxon>
    </lineage>
</organism>
<keyword evidence="5" id="KW-1185">Reference proteome</keyword>
<feature type="compositionally biased region" description="Polar residues" evidence="2">
    <location>
        <begin position="31"/>
        <end position="40"/>
    </location>
</feature>
<dbReference type="PROSITE" id="PS51746">
    <property type="entry name" value="PPM_2"/>
    <property type="match status" value="1"/>
</dbReference>
<dbReference type="EMBL" id="KQ257452">
    <property type="protein sequence ID" value="KND03139.1"/>
    <property type="molecule type" value="Genomic_DNA"/>
</dbReference>
<dbReference type="AlphaFoldDB" id="A0A0L0HQQ2"/>
<evidence type="ECO:0000313" key="4">
    <source>
        <dbReference type="EMBL" id="KND03139.1"/>
    </source>
</evidence>
<comment type="similarity">
    <text evidence="1">Belongs to the PP2C family.</text>
</comment>
<dbReference type="VEuPathDB" id="FungiDB:SPPG_02202"/>
<dbReference type="InterPro" id="IPR015655">
    <property type="entry name" value="PP2C"/>
</dbReference>
<evidence type="ECO:0000313" key="5">
    <source>
        <dbReference type="Proteomes" id="UP000053201"/>
    </source>
</evidence>
<protein>
    <recommendedName>
        <fullName evidence="3">PPM-type phosphatase domain-containing protein</fullName>
    </recommendedName>
</protein>
<dbReference type="STRING" id="645134.A0A0L0HQQ2"/>
<evidence type="ECO:0000256" key="1">
    <source>
        <dbReference type="ARBA" id="ARBA00006702"/>
    </source>
</evidence>
<feature type="compositionally biased region" description="Polar residues" evidence="2">
    <location>
        <begin position="83"/>
        <end position="92"/>
    </location>
</feature>
<dbReference type="InterPro" id="IPR036457">
    <property type="entry name" value="PPM-type-like_dom_sf"/>
</dbReference>
<dbReference type="CDD" id="cd00143">
    <property type="entry name" value="PP2Cc"/>
    <property type="match status" value="1"/>
</dbReference>
<dbReference type="Pfam" id="PF00481">
    <property type="entry name" value="PP2C"/>
    <property type="match status" value="1"/>
</dbReference>